<dbReference type="EMBL" id="ABQC02000012">
    <property type="protein sequence ID" value="EDY96546.1"/>
    <property type="molecule type" value="Genomic_DNA"/>
</dbReference>
<protein>
    <submittedName>
        <fullName evidence="6">Glycosyl hydrolase, family 43</fullName>
    </submittedName>
</protein>
<feature type="site" description="Important for catalytic activity, responsible for pKa modulation of the active site Glu and correct orientation of both the proton donor and substrate" evidence="5">
    <location>
        <position position="438"/>
    </location>
</feature>
<reference evidence="6 7" key="2">
    <citation type="submission" date="2008-08" db="EMBL/GenBank/DDBJ databases">
        <authorList>
            <person name="Fulton L."/>
            <person name="Clifton S."/>
            <person name="Fulton B."/>
            <person name="Xu J."/>
            <person name="Minx P."/>
            <person name="Pepin K.H."/>
            <person name="Johnson M."/>
            <person name="Thiruvilangam P."/>
            <person name="Bhonagiri V."/>
            <person name="Nash W.E."/>
            <person name="Mardis E.R."/>
            <person name="Wilson R.K."/>
        </authorList>
    </citation>
    <scope>NUCLEOTIDE SEQUENCE [LARGE SCALE GENOMIC DNA]</scope>
    <source>
        <strain evidence="7">DSM 17135 / JCM 12973 / M2</strain>
    </source>
</reference>
<dbReference type="PANTHER" id="PTHR42812:SF5">
    <property type="entry name" value="ENDO-ARABINASE"/>
    <property type="match status" value="1"/>
</dbReference>
<evidence type="ECO:0000313" key="6">
    <source>
        <dbReference type="EMBL" id="EDY96546.1"/>
    </source>
</evidence>
<dbReference type="RefSeq" id="WP_007558602.1">
    <property type="nucleotide sequence ID" value="NZ_DS990119.1"/>
</dbReference>
<comment type="similarity">
    <text evidence="1">Belongs to the glycosyl hydrolase 43 family.</text>
</comment>
<dbReference type="Gene3D" id="2.115.10.20">
    <property type="entry name" value="Glycosyl hydrolase domain, family 43"/>
    <property type="match status" value="1"/>
</dbReference>
<proteinExistence type="inferred from homology"/>
<sequence>MKKINILLIGIFITFHTLYAQTPLWQGKGRIAISSDGNEHDDDDWAATPLSLAMIAAKGLQDKLVLYTYSDHIWGSNQDRPNKHGISAYEHMRLSALGSKKWFGFHNSRFICAVDNAEIAYNAMRDVINASSAEDPLIIVAAGPMQVVGEALQRSDKEKRQYVTLLSHSQWNNRHSDNPERKKGWDMHSGWTWDEMKAAFGTPEGGNVRFVQILDQNHGKDYIGFFCPKENYDWIKTSPARNSPAYQPGAWDFLYERISTCIKKKGTCFDPSDAGMIVYLFTGIEKTNPDMARQIMENPQFTYQNPIRSGIDPKGLRDCQVLKDQNTWYLTGTAFPHWARQEQNGKLNQGVPLYKSTNLTDWTFVKYIVERPDSSKWYYNRFWAPEIHKIKGKYYATFNCSNPKHGYPGQHIGYAVANSIEGPYKVITEEKPLANGNDLTLFEDEDGKVWAFWNRGREFGIGYAQLDLETGKFLTTLQTAIQPGKVDYEYDKEGKLVHEPGYDGRPIPKVKKYYSWDSIGIEGAYVIKENGQYYLFYSSWTRGYEIGYATASKITGPWKKYEGNPFYGAQSKAACNRNGFTWKGDPYSPFNQVGHNEIFVGPDGRYWISCHGITHDAPESPSLVIDPIWFDHDGNIKSNGPTYTLQQTNYLNNPTSKAK</sequence>
<dbReference type="InterPro" id="IPR023296">
    <property type="entry name" value="Glyco_hydro_beta-prop_sf"/>
</dbReference>
<accession>B5CW99</accession>
<dbReference type="eggNOG" id="COG3940">
    <property type="taxonomic scope" value="Bacteria"/>
</dbReference>
<feature type="active site" description="Proton acceptor" evidence="4">
    <location>
        <position position="318"/>
    </location>
</feature>
<reference evidence="6 7" key="1">
    <citation type="submission" date="2008-08" db="EMBL/GenBank/DDBJ databases">
        <title>Draft genome sequence of Bacteroides plebeius (DSM 17135).</title>
        <authorList>
            <person name="Sudarsanam P."/>
            <person name="Ley R."/>
            <person name="Guruge J."/>
            <person name="Turnbaugh P.J."/>
            <person name="Mahowald M."/>
            <person name="Liep D."/>
            <person name="Gordon J."/>
        </authorList>
    </citation>
    <scope>NUCLEOTIDE SEQUENCE [LARGE SCALE GENOMIC DNA]</scope>
    <source>
        <strain evidence="7">DSM 17135 / JCM 12973 / M2</strain>
    </source>
</reference>
<name>B5CW99_PHOPM</name>
<dbReference type="Pfam" id="PF04616">
    <property type="entry name" value="Glyco_hydro_43"/>
    <property type="match status" value="1"/>
</dbReference>
<dbReference type="InterPro" id="IPR051795">
    <property type="entry name" value="Glycosyl_Hydrlase_43"/>
</dbReference>
<dbReference type="GO" id="GO:0005975">
    <property type="term" value="P:carbohydrate metabolic process"/>
    <property type="evidence" value="ECO:0007669"/>
    <property type="project" value="InterPro"/>
</dbReference>
<dbReference type="GeneID" id="43183516"/>
<dbReference type="SUPFAM" id="SSF75005">
    <property type="entry name" value="Arabinanase/levansucrase/invertase"/>
    <property type="match status" value="1"/>
</dbReference>
<dbReference type="AlphaFoldDB" id="B5CW99"/>
<evidence type="ECO:0000256" key="5">
    <source>
        <dbReference type="PIRSR" id="PIRSR606710-2"/>
    </source>
</evidence>
<dbReference type="PANTHER" id="PTHR42812">
    <property type="entry name" value="BETA-XYLOSIDASE"/>
    <property type="match status" value="1"/>
</dbReference>
<dbReference type="GO" id="GO:0004553">
    <property type="term" value="F:hydrolase activity, hydrolyzing O-glycosyl compounds"/>
    <property type="evidence" value="ECO:0007669"/>
    <property type="project" value="InterPro"/>
</dbReference>
<dbReference type="OrthoDB" id="1016412at2"/>
<evidence type="ECO:0000256" key="4">
    <source>
        <dbReference type="PIRSR" id="PIRSR606710-1"/>
    </source>
</evidence>
<dbReference type="Proteomes" id="UP000003452">
    <property type="component" value="Unassembled WGS sequence"/>
</dbReference>
<evidence type="ECO:0000313" key="7">
    <source>
        <dbReference type="Proteomes" id="UP000003452"/>
    </source>
</evidence>
<evidence type="ECO:0000256" key="1">
    <source>
        <dbReference type="ARBA" id="ARBA00009865"/>
    </source>
</evidence>
<keyword evidence="3" id="KW-0326">Glycosidase</keyword>
<comment type="caution">
    <text evidence="6">The sequence shown here is derived from an EMBL/GenBank/DDBJ whole genome shotgun (WGS) entry which is preliminary data.</text>
</comment>
<dbReference type="HOGENOM" id="CLU_416016_0_0_10"/>
<organism evidence="6 7">
    <name type="scientific">Phocaeicola plebeius (strain DSM 17135 / JCM 12973 / CCUG 54634 / M2)</name>
    <name type="common">Bacteroides plebeius</name>
    <dbReference type="NCBI Taxonomy" id="484018"/>
    <lineage>
        <taxon>Bacteria</taxon>
        <taxon>Pseudomonadati</taxon>
        <taxon>Bacteroidota</taxon>
        <taxon>Bacteroidia</taxon>
        <taxon>Bacteroidales</taxon>
        <taxon>Bacteroidaceae</taxon>
        <taxon>Phocaeicola</taxon>
    </lineage>
</organism>
<evidence type="ECO:0000256" key="3">
    <source>
        <dbReference type="ARBA" id="ARBA00023295"/>
    </source>
</evidence>
<keyword evidence="2 6" id="KW-0378">Hydrolase</keyword>
<dbReference type="InterPro" id="IPR006710">
    <property type="entry name" value="Glyco_hydro_43"/>
</dbReference>
<feature type="active site" description="Proton donor" evidence="4">
    <location>
        <position position="522"/>
    </location>
</feature>
<evidence type="ECO:0000256" key="2">
    <source>
        <dbReference type="ARBA" id="ARBA00022801"/>
    </source>
</evidence>
<gene>
    <name evidence="6" type="ORF">BACPLE_00989</name>
</gene>